<accession>A0ABS5IMA1</accession>
<dbReference type="SUPFAM" id="SSF49785">
    <property type="entry name" value="Galactose-binding domain-like"/>
    <property type="match status" value="1"/>
</dbReference>
<evidence type="ECO:0000256" key="3">
    <source>
        <dbReference type="ARBA" id="ARBA00012733"/>
    </source>
</evidence>
<dbReference type="Pfam" id="PF13088">
    <property type="entry name" value="BNR_2"/>
    <property type="match status" value="1"/>
</dbReference>
<feature type="domain" description="Sialidase" evidence="5">
    <location>
        <begin position="126"/>
        <end position="323"/>
    </location>
</feature>
<proteinExistence type="inferred from homology"/>
<dbReference type="EC" id="3.2.1.18" evidence="3"/>
<dbReference type="EMBL" id="JAGTUK010000002">
    <property type="protein sequence ID" value="MBS0024069.1"/>
    <property type="molecule type" value="Genomic_DNA"/>
</dbReference>
<dbReference type="RefSeq" id="WP_211542607.1">
    <property type="nucleotide sequence ID" value="NZ_JAGTUK010000002.1"/>
</dbReference>
<dbReference type="InterPro" id="IPR011040">
    <property type="entry name" value="Sialidase"/>
</dbReference>
<dbReference type="PANTHER" id="PTHR10628">
    <property type="entry name" value="SIALIDASE"/>
    <property type="match status" value="1"/>
</dbReference>
<comment type="caution">
    <text evidence="6">The sequence shown here is derived from an EMBL/GenBank/DDBJ whole genome shotgun (WGS) entry which is preliminary data.</text>
</comment>
<evidence type="ECO:0000259" key="5">
    <source>
        <dbReference type="Pfam" id="PF13088"/>
    </source>
</evidence>
<keyword evidence="4" id="KW-0732">Signal</keyword>
<dbReference type="Proteomes" id="UP000678243">
    <property type="component" value="Unassembled WGS sequence"/>
</dbReference>
<evidence type="ECO:0000256" key="1">
    <source>
        <dbReference type="ARBA" id="ARBA00000427"/>
    </source>
</evidence>
<keyword evidence="7" id="KW-1185">Reference proteome</keyword>
<reference evidence="6 7" key="1">
    <citation type="submission" date="2021-04" db="EMBL/GenBank/DDBJ databases">
        <title>Whole genome analysis of root endophytic bacterium Microbacterium paraoxydans ku-mp colonizing RP-bio226 rice variety.</title>
        <authorList>
            <person name="Ulaganathan K."/>
            <person name="Latha B."/>
        </authorList>
    </citation>
    <scope>NUCLEOTIDE SEQUENCE [LARGE SCALE GENOMIC DNA]</scope>
    <source>
        <strain evidence="7">ku-mp</strain>
    </source>
</reference>
<gene>
    <name evidence="6" type="ORF">KE274_08080</name>
</gene>
<dbReference type="InterPro" id="IPR036278">
    <property type="entry name" value="Sialidase_sf"/>
</dbReference>
<evidence type="ECO:0000313" key="7">
    <source>
        <dbReference type="Proteomes" id="UP000678243"/>
    </source>
</evidence>
<evidence type="ECO:0000313" key="6">
    <source>
        <dbReference type="EMBL" id="MBS0024069.1"/>
    </source>
</evidence>
<feature type="chain" id="PRO_5046071728" description="exo-alpha-sialidase" evidence="4">
    <location>
        <begin position="26"/>
        <end position="736"/>
    </location>
</feature>
<comment type="catalytic activity">
    <reaction evidence="1">
        <text>Hydrolysis of alpha-(2-&gt;3)-, alpha-(2-&gt;6)-, alpha-(2-&gt;8)- glycosidic linkages of terminal sialic acid residues in oligosaccharides, glycoproteins, glycolipids, colominic acid and synthetic substrates.</text>
        <dbReference type="EC" id="3.2.1.18"/>
    </reaction>
</comment>
<comment type="similarity">
    <text evidence="2">Belongs to the glycosyl hydrolase 33 family.</text>
</comment>
<protein>
    <recommendedName>
        <fullName evidence="3">exo-alpha-sialidase</fullName>
        <ecNumber evidence="3">3.2.1.18</ecNumber>
    </recommendedName>
</protein>
<dbReference type="Gene3D" id="2.120.10.10">
    <property type="match status" value="1"/>
</dbReference>
<feature type="signal peptide" evidence="4">
    <location>
        <begin position="1"/>
        <end position="25"/>
    </location>
</feature>
<dbReference type="PANTHER" id="PTHR10628:SF30">
    <property type="entry name" value="EXO-ALPHA-SIALIDASE"/>
    <property type="match status" value="1"/>
</dbReference>
<evidence type="ECO:0000256" key="4">
    <source>
        <dbReference type="SAM" id="SignalP"/>
    </source>
</evidence>
<dbReference type="SUPFAM" id="SSF50939">
    <property type="entry name" value="Sialidases"/>
    <property type="match status" value="1"/>
</dbReference>
<evidence type="ECO:0000256" key="2">
    <source>
        <dbReference type="ARBA" id="ARBA00009348"/>
    </source>
</evidence>
<organism evidence="6 7">
    <name type="scientific">Microbacterium paraoxydans</name>
    <dbReference type="NCBI Taxonomy" id="199592"/>
    <lineage>
        <taxon>Bacteria</taxon>
        <taxon>Bacillati</taxon>
        <taxon>Actinomycetota</taxon>
        <taxon>Actinomycetes</taxon>
        <taxon>Micrococcales</taxon>
        <taxon>Microbacteriaceae</taxon>
        <taxon>Microbacterium</taxon>
    </lineage>
</organism>
<dbReference type="InterPro" id="IPR008979">
    <property type="entry name" value="Galactose-bd-like_sf"/>
</dbReference>
<dbReference type="Gene3D" id="2.60.120.260">
    <property type="entry name" value="Galactose-binding domain-like"/>
    <property type="match status" value="1"/>
</dbReference>
<dbReference type="InterPro" id="IPR026856">
    <property type="entry name" value="Sialidase_fam"/>
</dbReference>
<dbReference type="CDD" id="cd15482">
    <property type="entry name" value="Sialidase_non-viral"/>
    <property type="match status" value="1"/>
</dbReference>
<name>A0ABS5IMA1_9MICO</name>
<sequence>MRRSVLAAALAAVLLAALAPVPAVAVGQIDLAIQPDVEIVSPENSDCEPWDTTKSREENEVVDCGWFPSIARLANGRLLVAYSDSPSHSNFSRIAVRTSTDEGRTWSAPTTIVDTPGVPDEKEPNVTVLRNGDVLLWYYDFNNPNRSNNRTINLIRSTDDGATWSAPVVPDTLAYDSPYGYAAGNGELIELDNGDLLLPFTAMRDRRGNAGPPAAHVLRSLDGGATWDVDDERVVMWSGPDYYLPGTTTPATWYVEPALVDLGGGEVMMVARTSYNPQDAVMRVSYSSDHGDTWTAPVDIPGLKGDAPHLLRLRDGNVLLTWGDRSRAWGQGRPTAGLVYDPAQGWGGVEQTLIYRGPRDFGDQAYSGSVQLVDGRVLTVSYDRMAGTIGGTFLELDAEQVPLGALVADGDATVTTTLTHTASGFAPTGPIDGTVDYASMAVANSSVHGHGAPHVWQLDLDEPTRIGEIGIALKPGYAESAVVEVATGTGTAQTWTTVRTYDDVQLDALDWFGAGHDLTVTGVRVTITESEGWAGLAGVALRAPATGFHRAAPGQDTVAPYVQLTPVEPSSGWFSATPAQIVLTAQDRHDPSPTIEVDTGSGWQASTTTATVDTSGYPEGLHSFVYRTSDAAQNTSSVRTVSVNIDRTLPTAATSIEPTGDPATRRLTITGSDGLSGVKTVGYLLPGAAAWTTTTLPTPQATHSVSVVVPVGAVVQYRVYDTARNTTGIASVTIAP</sequence>